<protein>
    <submittedName>
        <fullName evidence="1">Uncharacterized protein</fullName>
    </submittedName>
</protein>
<evidence type="ECO:0000313" key="2">
    <source>
        <dbReference type="Proteomes" id="UP001496674"/>
    </source>
</evidence>
<accession>A0ABN6Z698</accession>
<reference evidence="1 2" key="1">
    <citation type="submission" date="2023-04" db="EMBL/GenBank/DDBJ databases">
        <title>Draft genome sequence of acteroides sedimenti strain YN3PY1.</title>
        <authorList>
            <person name="Yoshida N."/>
        </authorList>
    </citation>
    <scope>NUCLEOTIDE SEQUENCE [LARGE SCALE GENOMIC DNA]</scope>
    <source>
        <strain evidence="1 2">YN3PY1</strain>
    </source>
</reference>
<gene>
    <name evidence="1" type="ORF">BSYN_23180</name>
</gene>
<dbReference type="Proteomes" id="UP001496674">
    <property type="component" value="Chromosome"/>
</dbReference>
<keyword evidence="2" id="KW-1185">Reference proteome</keyword>
<dbReference type="EMBL" id="AP028055">
    <property type="protein sequence ID" value="BEH00054.1"/>
    <property type="molecule type" value="Genomic_DNA"/>
</dbReference>
<proteinExistence type="predicted"/>
<evidence type="ECO:0000313" key="1">
    <source>
        <dbReference type="EMBL" id="BEH00054.1"/>
    </source>
</evidence>
<organism evidence="1 2">
    <name type="scientific">Bacteroides sedimenti</name>
    <dbReference type="NCBI Taxonomy" id="2136147"/>
    <lineage>
        <taxon>Bacteria</taxon>
        <taxon>Pseudomonadati</taxon>
        <taxon>Bacteroidota</taxon>
        <taxon>Bacteroidia</taxon>
        <taxon>Bacteroidales</taxon>
        <taxon>Bacteroidaceae</taxon>
        <taxon>Bacteroides</taxon>
    </lineage>
</organism>
<sequence>MSCRNLDLVIHRATIYDIAETEDYEFCKKKNEAYKSNVFAKKKKKTDGEYNLQSRTEYLDHIHQINPIQRIQCDIKQT</sequence>
<name>A0ABN6Z698_9BACE</name>